<organism evidence="5 6">
    <name type="scientific">Prauserella shujinwangii</name>
    <dbReference type="NCBI Taxonomy" id="1453103"/>
    <lineage>
        <taxon>Bacteria</taxon>
        <taxon>Bacillati</taxon>
        <taxon>Actinomycetota</taxon>
        <taxon>Actinomycetes</taxon>
        <taxon>Pseudonocardiales</taxon>
        <taxon>Pseudonocardiaceae</taxon>
        <taxon>Prauserella</taxon>
    </lineage>
</organism>
<dbReference type="InterPro" id="IPR009057">
    <property type="entry name" value="Homeodomain-like_sf"/>
</dbReference>
<evidence type="ECO:0000259" key="4">
    <source>
        <dbReference type="Pfam" id="PF00440"/>
    </source>
</evidence>
<protein>
    <submittedName>
        <fullName evidence="5">TetR family transcriptional regulator</fullName>
    </submittedName>
</protein>
<dbReference type="EMBL" id="PVNH01000010">
    <property type="protein sequence ID" value="PRX45144.1"/>
    <property type="molecule type" value="Genomic_DNA"/>
</dbReference>
<gene>
    <name evidence="5" type="ORF">B0I33_110244</name>
</gene>
<proteinExistence type="predicted"/>
<evidence type="ECO:0000313" key="6">
    <source>
        <dbReference type="Proteomes" id="UP000238362"/>
    </source>
</evidence>
<dbReference type="RefSeq" id="WP_106181076.1">
    <property type="nucleotide sequence ID" value="NZ_PVNH01000010.1"/>
</dbReference>
<dbReference type="GO" id="GO:0000976">
    <property type="term" value="F:transcription cis-regulatory region binding"/>
    <property type="evidence" value="ECO:0007669"/>
    <property type="project" value="TreeGrafter"/>
</dbReference>
<dbReference type="AlphaFoldDB" id="A0A2T0LPL9"/>
<dbReference type="PANTHER" id="PTHR30055:SF234">
    <property type="entry name" value="HTH-TYPE TRANSCRIPTIONAL REGULATOR BETI"/>
    <property type="match status" value="1"/>
</dbReference>
<dbReference type="GO" id="GO:0003700">
    <property type="term" value="F:DNA-binding transcription factor activity"/>
    <property type="evidence" value="ECO:0007669"/>
    <property type="project" value="TreeGrafter"/>
</dbReference>
<keyword evidence="2" id="KW-0238">DNA-binding</keyword>
<dbReference type="OrthoDB" id="9806334at2"/>
<keyword evidence="3" id="KW-0804">Transcription</keyword>
<reference evidence="5 6" key="1">
    <citation type="submission" date="2018-03" db="EMBL/GenBank/DDBJ databases">
        <title>Genomic Encyclopedia of Type Strains, Phase III (KMG-III): the genomes of soil and plant-associated and newly described type strains.</title>
        <authorList>
            <person name="Whitman W."/>
        </authorList>
    </citation>
    <scope>NUCLEOTIDE SEQUENCE [LARGE SCALE GENOMIC DNA]</scope>
    <source>
        <strain evidence="5 6">CGMCC 4.7125</strain>
    </source>
</reference>
<dbReference type="InterPro" id="IPR001647">
    <property type="entry name" value="HTH_TetR"/>
</dbReference>
<feature type="domain" description="HTH tetR-type" evidence="4">
    <location>
        <begin position="25"/>
        <end position="71"/>
    </location>
</feature>
<evidence type="ECO:0000256" key="1">
    <source>
        <dbReference type="ARBA" id="ARBA00023015"/>
    </source>
</evidence>
<dbReference type="InterPro" id="IPR036271">
    <property type="entry name" value="Tet_transcr_reg_TetR-rel_C_sf"/>
</dbReference>
<dbReference type="Pfam" id="PF00440">
    <property type="entry name" value="TetR_N"/>
    <property type="match status" value="1"/>
</dbReference>
<keyword evidence="1" id="KW-0805">Transcription regulation</keyword>
<dbReference type="InterPro" id="IPR050109">
    <property type="entry name" value="HTH-type_TetR-like_transc_reg"/>
</dbReference>
<name>A0A2T0LPL9_9PSEU</name>
<evidence type="ECO:0000256" key="3">
    <source>
        <dbReference type="ARBA" id="ARBA00023163"/>
    </source>
</evidence>
<evidence type="ECO:0000313" key="5">
    <source>
        <dbReference type="EMBL" id="PRX45144.1"/>
    </source>
</evidence>
<dbReference type="SUPFAM" id="SSF48498">
    <property type="entry name" value="Tetracyclin repressor-like, C-terminal domain"/>
    <property type="match status" value="1"/>
</dbReference>
<dbReference type="PANTHER" id="PTHR30055">
    <property type="entry name" value="HTH-TYPE TRANSCRIPTIONAL REGULATOR RUTR"/>
    <property type="match status" value="1"/>
</dbReference>
<sequence length="209" mass="22717">MRINTGTFLRGSGMTPTEAARRAQIIEATIDTVAELGYGKASFARIVERAGLSSTRMISYHFAGKEDLMLATMGAVVDACDRFLEERLPADADRAAMLRARIEAEAAFVGAHPRAARALIEIGTHGRTEDGASLSELVSRDVRVGRLQRLLLQGQREGAFGEFDAEVMAMTIRHALDGVALRRTREPGLDVEAYGRELAGLFDRATRPG</sequence>
<dbReference type="Proteomes" id="UP000238362">
    <property type="component" value="Unassembled WGS sequence"/>
</dbReference>
<comment type="caution">
    <text evidence="5">The sequence shown here is derived from an EMBL/GenBank/DDBJ whole genome shotgun (WGS) entry which is preliminary data.</text>
</comment>
<keyword evidence="6" id="KW-1185">Reference proteome</keyword>
<accession>A0A2T0LPL9</accession>
<dbReference type="Gene3D" id="1.10.10.60">
    <property type="entry name" value="Homeodomain-like"/>
    <property type="match status" value="1"/>
</dbReference>
<dbReference type="Gene3D" id="1.10.357.10">
    <property type="entry name" value="Tetracycline Repressor, domain 2"/>
    <property type="match status" value="1"/>
</dbReference>
<dbReference type="SUPFAM" id="SSF46689">
    <property type="entry name" value="Homeodomain-like"/>
    <property type="match status" value="1"/>
</dbReference>
<evidence type="ECO:0000256" key="2">
    <source>
        <dbReference type="ARBA" id="ARBA00023125"/>
    </source>
</evidence>